<evidence type="ECO:0000256" key="12">
    <source>
        <dbReference type="SAM" id="Phobius"/>
    </source>
</evidence>
<dbReference type="EMBL" id="DTCM01000025">
    <property type="protein sequence ID" value="HGL40466.1"/>
    <property type="molecule type" value="Genomic_DNA"/>
</dbReference>
<name>A0A7C4E0T5_CALS0</name>
<reference evidence="14" key="1">
    <citation type="journal article" date="2020" name="mSystems">
        <title>Genome- and Community-Level Interaction Insights into Carbon Utilization and Element Cycling Functions of Hydrothermarchaeota in Hydrothermal Sediment.</title>
        <authorList>
            <person name="Zhou Z."/>
            <person name="Liu Y."/>
            <person name="Xu W."/>
            <person name="Pan J."/>
            <person name="Luo Z.H."/>
            <person name="Li M."/>
        </authorList>
    </citation>
    <scope>NUCLEOTIDE SEQUENCE [LARGE SCALE GENOMIC DNA]</scope>
    <source>
        <strain evidence="15">SpSt-1073</strain>
        <strain evidence="14">SpSt-613</strain>
        <strain evidence="13">SpSt-669</strain>
    </source>
</reference>
<evidence type="ECO:0000256" key="8">
    <source>
        <dbReference type="ARBA" id="ARBA00022989"/>
    </source>
</evidence>
<evidence type="ECO:0000256" key="7">
    <source>
        <dbReference type="ARBA" id="ARBA00022801"/>
    </source>
</evidence>
<feature type="transmembrane region" description="Helical" evidence="12">
    <location>
        <begin position="269"/>
        <end position="286"/>
    </location>
</feature>
<evidence type="ECO:0000313" key="15">
    <source>
        <dbReference type="EMBL" id="HHN52556.1"/>
    </source>
</evidence>
<dbReference type="Pfam" id="PF02673">
    <property type="entry name" value="BacA"/>
    <property type="match status" value="1"/>
</dbReference>
<feature type="transmembrane region" description="Helical" evidence="12">
    <location>
        <begin position="113"/>
        <end position="133"/>
    </location>
</feature>
<evidence type="ECO:0000256" key="10">
    <source>
        <dbReference type="ARBA" id="ARBA00032707"/>
    </source>
</evidence>
<keyword evidence="5" id="KW-1003">Cell membrane</keyword>
<gene>
    <name evidence="15" type="ORF">ENM30_04505</name>
    <name evidence="14" type="ORF">ENT82_02795</name>
    <name evidence="13" type="ORF">ENU43_02195</name>
</gene>
<feature type="transmembrane region" description="Helical" evidence="12">
    <location>
        <begin position="73"/>
        <end position="93"/>
    </location>
</feature>
<organism evidence="14">
    <name type="scientific">Caldiarchaeum subterraneum</name>
    <dbReference type="NCBI Taxonomy" id="311458"/>
    <lineage>
        <taxon>Archaea</taxon>
        <taxon>Nitrososphaerota</taxon>
        <taxon>Candidatus Caldarchaeales</taxon>
        <taxon>Candidatus Caldarchaeaceae</taxon>
        <taxon>Candidatus Caldarchaeum</taxon>
    </lineage>
</organism>
<dbReference type="GO" id="GO:0005886">
    <property type="term" value="C:plasma membrane"/>
    <property type="evidence" value="ECO:0007669"/>
    <property type="project" value="UniProtKB-SubCell"/>
</dbReference>
<comment type="catalytic activity">
    <reaction evidence="11">
        <text>di-trans,octa-cis-undecaprenyl diphosphate + H2O = di-trans,octa-cis-undecaprenyl phosphate + phosphate + H(+)</text>
        <dbReference type="Rhea" id="RHEA:28094"/>
        <dbReference type="ChEBI" id="CHEBI:15377"/>
        <dbReference type="ChEBI" id="CHEBI:15378"/>
        <dbReference type="ChEBI" id="CHEBI:43474"/>
        <dbReference type="ChEBI" id="CHEBI:58405"/>
        <dbReference type="ChEBI" id="CHEBI:60392"/>
        <dbReference type="EC" id="3.6.1.27"/>
    </reaction>
</comment>
<evidence type="ECO:0000256" key="4">
    <source>
        <dbReference type="ARBA" id="ARBA00021581"/>
    </source>
</evidence>
<accession>A0A7C4E0T5</accession>
<dbReference type="EMBL" id="DTAD01000027">
    <property type="protein sequence ID" value="HGN90040.1"/>
    <property type="molecule type" value="Genomic_DNA"/>
</dbReference>
<evidence type="ECO:0000256" key="9">
    <source>
        <dbReference type="ARBA" id="ARBA00023136"/>
    </source>
</evidence>
<evidence type="ECO:0000313" key="13">
    <source>
        <dbReference type="EMBL" id="HGL40466.1"/>
    </source>
</evidence>
<evidence type="ECO:0000313" key="14">
    <source>
        <dbReference type="EMBL" id="HGN90040.1"/>
    </source>
</evidence>
<keyword evidence="7" id="KW-0378">Hydrolase</keyword>
<dbReference type="EMBL" id="DRXG01000099">
    <property type="protein sequence ID" value="HHN52556.1"/>
    <property type="molecule type" value="Genomic_DNA"/>
</dbReference>
<evidence type="ECO:0000256" key="5">
    <source>
        <dbReference type="ARBA" id="ARBA00022475"/>
    </source>
</evidence>
<evidence type="ECO:0000256" key="3">
    <source>
        <dbReference type="ARBA" id="ARBA00012374"/>
    </source>
</evidence>
<feature type="transmembrane region" description="Helical" evidence="12">
    <location>
        <begin position="175"/>
        <end position="201"/>
    </location>
</feature>
<evidence type="ECO:0000256" key="11">
    <source>
        <dbReference type="ARBA" id="ARBA00047594"/>
    </source>
</evidence>
<proteinExistence type="inferred from homology"/>
<sequence length="287" mass="30718">MSVALGTSETIRIRLSEAMVSYIFIRDGLDGCVDLGEALFLGVVQGLGEWLPVSSEGLVTLFSRLMFGSGFEYALSVAIWLHLGTLFSALLYLRKDVRLVLQGFTGDKEGRRLLRFLTVATLSSAVSAAPLLLLLRGLELSDRPFTVMVGFLLIGTALVQRQPVSGEQSIDTRSALVAGLLQGLSIMPGISRSGITLAALVGLGFNVRDALRLSFLMSIPAIAAAQILPPLLTSEFAVSFEMFAGAFAAFVVGLLTVKMLLSAAERIDRRLFMIPLGLAIVLLGLLL</sequence>
<dbReference type="PANTHER" id="PTHR30622:SF2">
    <property type="entry name" value="UNDECAPRENYL-DIPHOSPHATASE"/>
    <property type="match status" value="1"/>
</dbReference>
<feature type="transmembrane region" description="Helical" evidence="12">
    <location>
        <begin position="213"/>
        <end position="232"/>
    </location>
</feature>
<keyword evidence="9 12" id="KW-0472">Membrane</keyword>
<protein>
    <recommendedName>
        <fullName evidence="4">Undecaprenyl-diphosphatase</fullName>
        <ecNumber evidence="3">3.6.1.27</ecNumber>
    </recommendedName>
    <alternativeName>
        <fullName evidence="10">Undecaprenyl pyrophosphate phosphatase</fullName>
    </alternativeName>
</protein>
<comment type="similarity">
    <text evidence="2">Belongs to the UppP family.</text>
</comment>
<evidence type="ECO:0000256" key="6">
    <source>
        <dbReference type="ARBA" id="ARBA00022692"/>
    </source>
</evidence>
<dbReference type="AlphaFoldDB" id="A0A7C4E0T5"/>
<dbReference type="EC" id="3.6.1.27" evidence="3"/>
<feature type="transmembrane region" description="Helical" evidence="12">
    <location>
        <begin position="238"/>
        <end position="257"/>
    </location>
</feature>
<evidence type="ECO:0000256" key="2">
    <source>
        <dbReference type="ARBA" id="ARBA00010621"/>
    </source>
</evidence>
<comment type="subcellular location">
    <subcellularLocation>
        <location evidence="1">Cell membrane</location>
        <topology evidence="1">Multi-pass membrane protein</topology>
    </subcellularLocation>
</comment>
<keyword evidence="6 12" id="KW-0812">Transmembrane</keyword>
<keyword evidence="8 12" id="KW-1133">Transmembrane helix</keyword>
<comment type="caution">
    <text evidence="14">The sequence shown here is derived from an EMBL/GenBank/DDBJ whole genome shotgun (WGS) entry which is preliminary data.</text>
</comment>
<evidence type="ECO:0000256" key="1">
    <source>
        <dbReference type="ARBA" id="ARBA00004651"/>
    </source>
</evidence>
<dbReference type="PANTHER" id="PTHR30622">
    <property type="entry name" value="UNDECAPRENYL-DIPHOSPHATASE"/>
    <property type="match status" value="1"/>
</dbReference>
<dbReference type="InterPro" id="IPR003824">
    <property type="entry name" value="UppP"/>
</dbReference>
<dbReference type="GO" id="GO:0050380">
    <property type="term" value="F:undecaprenyl-diphosphatase activity"/>
    <property type="evidence" value="ECO:0007669"/>
    <property type="project" value="UniProtKB-EC"/>
</dbReference>